<comment type="caution">
    <text evidence="1">The sequence shown here is derived from an EMBL/GenBank/DDBJ whole genome shotgun (WGS) entry which is preliminary data.</text>
</comment>
<gene>
    <name evidence="1" type="ORF">MENTE1834_LOCUS39457</name>
</gene>
<dbReference type="Proteomes" id="UP001497535">
    <property type="component" value="Unassembled WGS sequence"/>
</dbReference>
<proteinExistence type="predicted"/>
<name>A0ACB1AK16_MELEN</name>
<organism evidence="1 2">
    <name type="scientific">Meloidogyne enterolobii</name>
    <name type="common">Root-knot nematode worm</name>
    <name type="synonym">Meloidogyne mayaguensis</name>
    <dbReference type="NCBI Taxonomy" id="390850"/>
    <lineage>
        <taxon>Eukaryota</taxon>
        <taxon>Metazoa</taxon>
        <taxon>Ecdysozoa</taxon>
        <taxon>Nematoda</taxon>
        <taxon>Chromadorea</taxon>
        <taxon>Rhabditida</taxon>
        <taxon>Tylenchina</taxon>
        <taxon>Tylenchomorpha</taxon>
        <taxon>Tylenchoidea</taxon>
        <taxon>Meloidogynidae</taxon>
        <taxon>Meloidogyninae</taxon>
        <taxon>Meloidogyne</taxon>
    </lineage>
</organism>
<dbReference type="EMBL" id="CAVMJV010000088">
    <property type="protein sequence ID" value="CAK5091614.1"/>
    <property type="molecule type" value="Genomic_DNA"/>
</dbReference>
<protein>
    <submittedName>
        <fullName evidence="1">Uncharacterized protein</fullName>
    </submittedName>
</protein>
<evidence type="ECO:0000313" key="2">
    <source>
        <dbReference type="Proteomes" id="UP001497535"/>
    </source>
</evidence>
<evidence type="ECO:0000313" key="1">
    <source>
        <dbReference type="EMBL" id="CAK5091614.1"/>
    </source>
</evidence>
<keyword evidence="2" id="KW-1185">Reference proteome</keyword>
<reference evidence="1" key="1">
    <citation type="submission" date="2023-11" db="EMBL/GenBank/DDBJ databases">
        <authorList>
            <person name="Poullet M."/>
        </authorList>
    </citation>
    <scope>NUCLEOTIDE SEQUENCE</scope>
    <source>
        <strain evidence="1">E1834</strain>
    </source>
</reference>
<sequence>MQKGLRFYARRAFWLICLFFICSMFYMTSRHGPETNEIGLKDQDEMLIAEYKARQDWRKFRPADQQQNHNLVENRPGEQLSFQPQVPPNMNSKSVLFSDLNIVRSVDKVLASKIQNYMVQLPHKLDEGGCMKNTTLAKYWLETHRRVVPVEDSWERFYAGISSCELYNDDKLVDKLLSDMSKLRIKHTAIMEGGTQVKLVLTFENDKQAVFKPMRFGRDYETDPNHFYFGDFERHNAEIATFHLDKILGYRRAVPTVGRVVNMTSELMEVAERRLRKTFFISPAKNRCFAICGSPDLKEGSVQVFLPDDTSVPRKHNKSPYRRTYSKKNQLADWQEDMDYCERKVKHMRQYAHGRRLLDLIDLHLMDYLIGNQDRHHYETFDVFGDIPAYAIHLDNGRSFGKTNFDDADILMPLRQCCLIKPKTLSTLFGYYTADKGLSETLHEYDLNFSRIIKHFRSLSKDPAFPILAFKHYTALERRLHKMMEYILECMDKQSDITNMVRNEFHNPSVPAPIPGENLESEDEDEDDTANQQNEVQPNPKQPAPPEQQQLDDKEEENARNVLKPPLRQKKDEGNDVQMPAIIQPPPAA</sequence>
<accession>A0ACB1AK16</accession>